<accession>A0AAV7LF58</accession>
<comment type="caution">
    <text evidence="2">The sequence shown here is derived from an EMBL/GenBank/DDBJ whole genome shotgun (WGS) entry which is preliminary data.</text>
</comment>
<protein>
    <submittedName>
        <fullName evidence="2">Uncharacterized protein</fullName>
    </submittedName>
</protein>
<feature type="compositionally biased region" description="Basic and acidic residues" evidence="1">
    <location>
        <begin position="67"/>
        <end position="78"/>
    </location>
</feature>
<evidence type="ECO:0000256" key="1">
    <source>
        <dbReference type="SAM" id="MobiDB-lite"/>
    </source>
</evidence>
<reference evidence="2" key="1">
    <citation type="journal article" date="2022" name="bioRxiv">
        <title>Sequencing and chromosome-scale assembly of the giantPleurodeles waltlgenome.</title>
        <authorList>
            <person name="Brown T."/>
            <person name="Elewa A."/>
            <person name="Iarovenko S."/>
            <person name="Subramanian E."/>
            <person name="Araus A.J."/>
            <person name="Petzold A."/>
            <person name="Susuki M."/>
            <person name="Suzuki K.-i.T."/>
            <person name="Hayashi T."/>
            <person name="Toyoda A."/>
            <person name="Oliveira C."/>
            <person name="Osipova E."/>
            <person name="Leigh N.D."/>
            <person name="Simon A."/>
            <person name="Yun M.H."/>
        </authorList>
    </citation>
    <scope>NUCLEOTIDE SEQUENCE</scope>
    <source>
        <strain evidence="2">20211129_DDA</strain>
        <tissue evidence="2">Liver</tissue>
    </source>
</reference>
<keyword evidence="3" id="KW-1185">Reference proteome</keyword>
<dbReference type="EMBL" id="JANPWB010000015">
    <property type="protein sequence ID" value="KAJ1090261.1"/>
    <property type="molecule type" value="Genomic_DNA"/>
</dbReference>
<gene>
    <name evidence="2" type="ORF">NDU88_003396</name>
</gene>
<dbReference type="AlphaFoldDB" id="A0AAV7LF58"/>
<evidence type="ECO:0000313" key="2">
    <source>
        <dbReference type="EMBL" id="KAJ1090261.1"/>
    </source>
</evidence>
<name>A0AAV7LF58_PLEWA</name>
<sequence length="78" mass="8424">MSSASEQHGANVEGAAHLPRPPGPKQTAAESAAKRSQPKARSPIARHYTESLGAELSSAAQARPGHRCREQKRETRRQ</sequence>
<evidence type="ECO:0000313" key="3">
    <source>
        <dbReference type="Proteomes" id="UP001066276"/>
    </source>
</evidence>
<feature type="region of interest" description="Disordered" evidence="1">
    <location>
        <begin position="1"/>
        <end position="78"/>
    </location>
</feature>
<organism evidence="2 3">
    <name type="scientific">Pleurodeles waltl</name>
    <name type="common">Iberian ribbed newt</name>
    <dbReference type="NCBI Taxonomy" id="8319"/>
    <lineage>
        <taxon>Eukaryota</taxon>
        <taxon>Metazoa</taxon>
        <taxon>Chordata</taxon>
        <taxon>Craniata</taxon>
        <taxon>Vertebrata</taxon>
        <taxon>Euteleostomi</taxon>
        <taxon>Amphibia</taxon>
        <taxon>Batrachia</taxon>
        <taxon>Caudata</taxon>
        <taxon>Salamandroidea</taxon>
        <taxon>Salamandridae</taxon>
        <taxon>Pleurodelinae</taxon>
        <taxon>Pleurodeles</taxon>
    </lineage>
</organism>
<dbReference type="Proteomes" id="UP001066276">
    <property type="component" value="Chromosome 11"/>
</dbReference>
<proteinExistence type="predicted"/>